<keyword evidence="1" id="KW-0812">Transmembrane</keyword>
<accession>A0A2K6TCJ4</accession>
<sequence length="64" mass="7057">MNSETLPVCLLLSIELLSLNIIPLLPSLLVPGSSLYFPRFGACSPLDFFFNILAFLRCKSLPPC</sequence>
<reference evidence="2" key="2">
    <citation type="submission" date="2025-09" db="UniProtKB">
        <authorList>
            <consortium name="Ensembl"/>
        </authorList>
    </citation>
    <scope>IDENTIFICATION</scope>
</reference>
<proteinExistence type="predicted"/>
<dbReference type="AlphaFoldDB" id="A0A2K6TCJ4"/>
<name>A0A2K6TCJ4_SAIBB</name>
<organism evidence="2 3">
    <name type="scientific">Saimiri boliviensis boliviensis</name>
    <name type="common">Bolivian squirrel monkey</name>
    <dbReference type="NCBI Taxonomy" id="39432"/>
    <lineage>
        <taxon>Eukaryota</taxon>
        <taxon>Metazoa</taxon>
        <taxon>Chordata</taxon>
        <taxon>Craniata</taxon>
        <taxon>Vertebrata</taxon>
        <taxon>Euteleostomi</taxon>
        <taxon>Mammalia</taxon>
        <taxon>Eutheria</taxon>
        <taxon>Euarchontoglires</taxon>
        <taxon>Primates</taxon>
        <taxon>Haplorrhini</taxon>
        <taxon>Platyrrhini</taxon>
        <taxon>Cebidae</taxon>
        <taxon>Saimiriinae</taxon>
        <taxon>Saimiri</taxon>
    </lineage>
</organism>
<evidence type="ECO:0000313" key="3">
    <source>
        <dbReference type="Proteomes" id="UP000233220"/>
    </source>
</evidence>
<keyword evidence="1" id="KW-1133">Transmembrane helix</keyword>
<protein>
    <submittedName>
        <fullName evidence="2">Uncharacterized protein</fullName>
    </submittedName>
</protein>
<evidence type="ECO:0000313" key="2">
    <source>
        <dbReference type="Ensembl" id="ENSSBOP00000017358.1"/>
    </source>
</evidence>
<dbReference type="GeneTree" id="ENSGT00910000148219"/>
<dbReference type="Ensembl" id="ENSSBOT00000034170.1">
    <property type="protein sequence ID" value="ENSSBOP00000017358.1"/>
    <property type="gene ID" value="ENSSBOG00000025346.1"/>
</dbReference>
<reference evidence="2" key="1">
    <citation type="submission" date="2025-08" db="UniProtKB">
        <authorList>
            <consortium name="Ensembl"/>
        </authorList>
    </citation>
    <scope>IDENTIFICATION</scope>
</reference>
<keyword evidence="3" id="KW-1185">Reference proteome</keyword>
<keyword evidence="1" id="KW-0472">Membrane</keyword>
<feature type="transmembrane region" description="Helical" evidence="1">
    <location>
        <begin position="7"/>
        <end position="30"/>
    </location>
</feature>
<dbReference type="Proteomes" id="UP000233220">
    <property type="component" value="Unplaced"/>
</dbReference>
<dbReference type="OMA" id="LAFPRCK"/>
<evidence type="ECO:0000256" key="1">
    <source>
        <dbReference type="SAM" id="Phobius"/>
    </source>
</evidence>